<dbReference type="SMART" id="SM00116">
    <property type="entry name" value="CBS"/>
    <property type="match status" value="2"/>
</dbReference>
<gene>
    <name evidence="5" type="ORF">NCAV_1697</name>
</gene>
<feature type="domain" description="CBS" evidence="4">
    <location>
        <begin position="31"/>
        <end position="88"/>
    </location>
</feature>
<evidence type="ECO:0000313" key="5">
    <source>
        <dbReference type="EMBL" id="SPC34860.1"/>
    </source>
</evidence>
<evidence type="ECO:0000256" key="2">
    <source>
        <dbReference type="PROSITE-ProRule" id="PRU00703"/>
    </source>
</evidence>
<dbReference type="Proteomes" id="UP000236248">
    <property type="component" value="Chromosome NCAV"/>
</dbReference>
<dbReference type="PANTHER" id="PTHR43080:SF2">
    <property type="entry name" value="CBS DOMAIN-CONTAINING PROTEIN"/>
    <property type="match status" value="1"/>
</dbReference>
<dbReference type="InterPro" id="IPR046342">
    <property type="entry name" value="CBS_dom_sf"/>
</dbReference>
<evidence type="ECO:0000256" key="1">
    <source>
        <dbReference type="ARBA" id="ARBA00023122"/>
    </source>
</evidence>
<dbReference type="InterPro" id="IPR013087">
    <property type="entry name" value="Znf_C2H2_type"/>
</dbReference>
<dbReference type="Gene3D" id="3.10.580.10">
    <property type="entry name" value="CBS-domain"/>
    <property type="match status" value="1"/>
</dbReference>
<dbReference type="PROSITE" id="PS50157">
    <property type="entry name" value="ZINC_FINGER_C2H2_2"/>
    <property type="match status" value="1"/>
</dbReference>
<feature type="domain" description="CBS" evidence="4">
    <location>
        <begin position="96"/>
        <end position="153"/>
    </location>
</feature>
<keyword evidence="6" id="KW-1185">Reference proteome</keyword>
<dbReference type="Pfam" id="PF00571">
    <property type="entry name" value="CBS"/>
    <property type="match status" value="2"/>
</dbReference>
<keyword evidence="1 2" id="KW-0129">CBS domain</keyword>
<dbReference type="PANTHER" id="PTHR43080">
    <property type="entry name" value="CBS DOMAIN-CONTAINING PROTEIN CBSX3, MITOCHONDRIAL"/>
    <property type="match status" value="1"/>
</dbReference>
<dbReference type="KEGG" id="ncv:NCAV_1697"/>
<dbReference type="InterPro" id="IPR051257">
    <property type="entry name" value="Diverse_CBS-Domain"/>
</dbReference>
<dbReference type="PROSITE" id="PS00028">
    <property type="entry name" value="ZINC_FINGER_C2H2_1"/>
    <property type="match status" value="1"/>
</dbReference>
<feature type="domain" description="C2H2-type" evidence="3">
    <location>
        <begin position="181"/>
        <end position="209"/>
    </location>
</feature>
<evidence type="ECO:0000259" key="4">
    <source>
        <dbReference type="PROSITE" id="PS51371"/>
    </source>
</evidence>
<dbReference type="PROSITE" id="PS51371">
    <property type="entry name" value="CBS"/>
    <property type="match status" value="2"/>
</dbReference>
<dbReference type="GeneID" id="41595681"/>
<evidence type="ECO:0000259" key="3">
    <source>
        <dbReference type="PROSITE" id="PS50157"/>
    </source>
</evidence>
<sequence>MSYPSEEEREGGGYEYEDIESLLNKPVEYVLTTNVVTLEGSMSAADAASIMKERNSRSVLVTHNGEAIGIVTKTDILFKVMAQGKNPNKVRLREIMSSPIITISPKTSISDALAVMEKHVLRQVIVSSGSTVIGMVTREGLFERIHKASMVTSQTALKGTPVCIINPKAIAYVKEAVEAKLSCPYCGSPFDDKNALSKHIDRLHIGSGVLEGDVRRIIE</sequence>
<dbReference type="InterPro" id="IPR000644">
    <property type="entry name" value="CBS_dom"/>
</dbReference>
<dbReference type="SUPFAM" id="SSF54631">
    <property type="entry name" value="CBS-domain pair"/>
    <property type="match status" value="1"/>
</dbReference>
<name>A0A2K5AT87_9ARCH</name>
<organism evidence="5 6">
    <name type="scientific">Candidatus Nitrosocaldus cavascurensis</name>
    <dbReference type="NCBI Taxonomy" id="2058097"/>
    <lineage>
        <taxon>Archaea</taxon>
        <taxon>Nitrososphaerota</taxon>
        <taxon>Nitrososphaeria</taxon>
        <taxon>Candidatus Nitrosocaldales</taxon>
        <taxon>Candidatus Nitrosocaldaceae</taxon>
        <taxon>Candidatus Nitrosocaldus</taxon>
    </lineage>
</organism>
<accession>A0A2K5AT87</accession>
<dbReference type="AlphaFoldDB" id="A0A2K5AT87"/>
<evidence type="ECO:0000313" key="6">
    <source>
        <dbReference type="Proteomes" id="UP000236248"/>
    </source>
</evidence>
<dbReference type="EMBL" id="LT981265">
    <property type="protein sequence ID" value="SPC34860.1"/>
    <property type="molecule type" value="Genomic_DNA"/>
</dbReference>
<reference evidence="6" key="1">
    <citation type="submission" date="2018-01" db="EMBL/GenBank/DDBJ databases">
        <authorList>
            <person name="Kerou L M."/>
        </authorList>
    </citation>
    <scope>NUCLEOTIDE SEQUENCE [LARGE SCALE GENOMIC DNA]</scope>
    <source>
        <strain evidence="6">SCU2</strain>
    </source>
</reference>
<dbReference type="RefSeq" id="WP_103286563.1">
    <property type="nucleotide sequence ID" value="NZ_LT981265.1"/>
</dbReference>
<protein>
    <submittedName>
        <fullName evidence="5">CBS and Zinc Finger C2H2 domain-containing membrane protein</fullName>
    </submittedName>
</protein>
<proteinExistence type="predicted"/>